<name>A0ABD4EJ57_9GAMM</name>
<dbReference type="EMBL" id="LVCN01000072">
    <property type="protein sequence ID" value="KYL30711.1"/>
    <property type="molecule type" value="Genomic_DNA"/>
</dbReference>
<dbReference type="AlphaFoldDB" id="A0ABD4EJ57"/>
<evidence type="ECO:0000313" key="2">
    <source>
        <dbReference type="EMBL" id="KYL30711.1"/>
    </source>
</evidence>
<keyword evidence="1" id="KW-0812">Transmembrane</keyword>
<dbReference type="Proteomes" id="UP000075763">
    <property type="component" value="Unassembled WGS sequence"/>
</dbReference>
<evidence type="ECO:0000313" key="3">
    <source>
        <dbReference type="Proteomes" id="UP000075763"/>
    </source>
</evidence>
<keyword evidence="1" id="KW-0472">Membrane</keyword>
<feature type="transmembrane region" description="Helical" evidence="1">
    <location>
        <begin position="20"/>
        <end position="38"/>
    </location>
</feature>
<gene>
    <name evidence="2" type="ORF">A2I96_04830</name>
</gene>
<reference evidence="2 3" key="1">
    <citation type="submission" date="2016-03" db="EMBL/GenBank/DDBJ databases">
        <authorList>
            <person name="Zhang H."/>
            <person name="Liu R."/>
            <person name="Wang M."/>
            <person name="Wang H."/>
            <person name="Wang L."/>
            <person name="Song L."/>
        </authorList>
    </citation>
    <scope>NUCLEOTIDE SEQUENCE [LARGE SCALE GENOMIC DNA]</scope>
    <source>
        <strain evidence="2 3">DSM 16099</strain>
    </source>
</reference>
<sequence length="79" mass="9445">MEDKPIDKSMFESFFGEYSWMFKGCSIVAFVMSVYISFNTKEYIWTLLINGDFNSTMLVMVLGYLSEFRYRFIKESRNN</sequence>
<keyword evidence="1" id="KW-1133">Transmembrane helix</keyword>
<organism evidence="2 3">
    <name type="scientific">Pseudoalteromonas tetraodonis</name>
    <dbReference type="NCBI Taxonomy" id="43659"/>
    <lineage>
        <taxon>Bacteria</taxon>
        <taxon>Pseudomonadati</taxon>
        <taxon>Pseudomonadota</taxon>
        <taxon>Gammaproteobacteria</taxon>
        <taxon>Alteromonadales</taxon>
        <taxon>Pseudoalteromonadaceae</taxon>
        <taxon>Pseudoalteromonas</taxon>
    </lineage>
</organism>
<feature type="transmembrane region" description="Helical" evidence="1">
    <location>
        <begin position="44"/>
        <end position="65"/>
    </location>
</feature>
<comment type="caution">
    <text evidence="2">The sequence shown here is derived from an EMBL/GenBank/DDBJ whole genome shotgun (WGS) entry which is preliminary data.</text>
</comment>
<evidence type="ECO:0000256" key="1">
    <source>
        <dbReference type="SAM" id="Phobius"/>
    </source>
</evidence>
<accession>A0ABD4EJ57</accession>
<protein>
    <submittedName>
        <fullName evidence="2">Uncharacterized protein</fullName>
    </submittedName>
</protein>
<proteinExistence type="predicted"/>